<reference evidence="3" key="2">
    <citation type="submission" date="2022-01" db="EMBL/GenBank/DDBJ databases">
        <authorList>
            <person name="Yamashiro T."/>
            <person name="Shiraishi A."/>
            <person name="Satake H."/>
            <person name="Nakayama K."/>
        </authorList>
    </citation>
    <scope>NUCLEOTIDE SEQUENCE</scope>
</reference>
<organism evidence="3 4">
    <name type="scientific">Tanacetum coccineum</name>
    <dbReference type="NCBI Taxonomy" id="301880"/>
    <lineage>
        <taxon>Eukaryota</taxon>
        <taxon>Viridiplantae</taxon>
        <taxon>Streptophyta</taxon>
        <taxon>Embryophyta</taxon>
        <taxon>Tracheophyta</taxon>
        <taxon>Spermatophyta</taxon>
        <taxon>Magnoliopsida</taxon>
        <taxon>eudicotyledons</taxon>
        <taxon>Gunneridae</taxon>
        <taxon>Pentapetalae</taxon>
        <taxon>asterids</taxon>
        <taxon>campanulids</taxon>
        <taxon>Asterales</taxon>
        <taxon>Asteraceae</taxon>
        <taxon>Asteroideae</taxon>
        <taxon>Anthemideae</taxon>
        <taxon>Anthemidinae</taxon>
        <taxon>Tanacetum</taxon>
    </lineage>
</organism>
<accession>A0ABQ4Z1E9</accession>
<dbReference type="PROSITE" id="PS50158">
    <property type="entry name" value="ZF_CCHC"/>
    <property type="match status" value="1"/>
</dbReference>
<dbReference type="EMBL" id="BQNB010010939">
    <property type="protein sequence ID" value="GJS83949.1"/>
    <property type="molecule type" value="Genomic_DNA"/>
</dbReference>
<feature type="domain" description="CCHC-type" evidence="2">
    <location>
        <begin position="107"/>
        <end position="122"/>
    </location>
</feature>
<keyword evidence="1" id="KW-0862">Zinc</keyword>
<reference evidence="3" key="1">
    <citation type="journal article" date="2022" name="Int. J. Mol. Sci.">
        <title>Draft Genome of Tanacetum Coccineum: Genomic Comparison of Closely Related Tanacetum-Family Plants.</title>
        <authorList>
            <person name="Yamashiro T."/>
            <person name="Shiraishi A."/>
            <person name="Nakayama K."/>
            <person name="Satake H."/>
        </authorList>
    </citation>
    <scope>NUCLEOTIDE SEQUENCE</scope>
</reference>
<keyword evidence="1" id="KW-0863">Zinc-finger</keyword>
<evidence type="ECO:0000259" key="2">
    <source>
        <dbReference type="PROSITE" id="PS50158"/>
    </source>
</evidence>
<protein>
    <submittedName>
        <fullName evidence="3">Zinc finger, CCHC-type containing protein</fullName>
    </submittedName>
</protein>
<dbReference type="Proteomes" id="UP001151760">
    <property type="component" value="Unassembled WGS sequence"/>
</dbReference>
<keyword evidence="4" id="KW-1185">Reference proteome</keyword>
<comment type="caution">
    <text evidence="3">The sequence shown here is derived from an EMBL/GenBank/DDBJ whole genome shotgun (WGS) entry which is preliminary data.</text>
</comment>
<name>A0ABQ4Z1E9_9ASTR</name>
<evidence type="ECO:0000256" key="1">
    <source>
        <dbReference type="PROSITE-ProRule" id="PRU00047"/>
    </source>
</evidence>
<dbReference type="SUPFAM" id="SSF57756">
    <property type="entry name" value="Retrovirus zinc finger-like domains"/>
    <property type="match status" value="1"/>
</dbReference>
<dbReference type="InterPro" id="IPR054722">
    <property type="entry name" value="PolX-like_BBD"/>
</dbReference>
<dbReference type="InterPro" id="IPR036875">
    <property type="entry name" value="Znf_CCHC_sf"/>
</dbReference>
<gene>
    <name evidence="3" type="ORF">Tco_0750490</name>
</gene>
<sequence length="315" mass="36146">MTKSLANRLYLKKKLYTYYMSSSTKLADLIGEFNKLILDFANIDIEIEDEDQALMLLTSLPSSYENFVETLFYRRESLTIEDVLATLNSKELKKRTEGTKGGTSKLKCFICHSEGHLKRVCPMKKSSGPVRKGRSYHMTHRRDFLKVKIQLHNGSSSILEDVKYVPGLRRSLISLGALKEEGYIVKMQMGRIKINKRVWFEVEPQGAQGNREAEVFHVSNDDVAVAQRRLVDKQLKEKANTDCLVKEWKKAHLGIKVGANIMLTRVPRQEGAKDNVVEKKKVNETMKANLEKLLKYNAWSTRWSPVQGSSMRKRC</sequence>
<evidence type="ECO:0000313" key="3">
    <source>
        <dbReference type="EMBL" id="GJS83949.1"/>
    </source>
</evidence>
<keyword evidence="1" id="KW-0479">Metal-binding</keyword>
<dbReference type="Pfam" id="PF22936">
    <property type="entry name" value="Pol_BBD"/>
    <property type="match status" value="1"/>
</dbReference>
<evidence type="ECO:0000313" key="4">
    <source>
        <dbReference type="Proteomes" id="UP001151760"/>
    </source>
</evidence>
<dbReference type="InterPro" id="IPR001878">
    <property type="entry name" value="Znf_CCHC"/>
</dbReference>
<dbReference type="Gene3D" id="4.10.60.10">
    <property type="entry name" value="Zinc finger, CCHC-type"/>
    <property type="match status" value="1"/>
</dbReference>
<dbReference type="SMART" id="SM00343">
    <property type="entry name" value="ZnF_C2HC"/>
    <property type="match status" value="1"/>
</dbReference>
<dbReference type="Pfam" id="PF14223">
    <property type="entry name" value="Retrotran_gag_2"/>
    <property type="match status" value="1"/>
</dbReference>
<proteinExistence type="predicted"/>